<dbReference type="PROSITE" id="PS51257">
    <property type="entry name" value="PROKAR_LIPOPROTEIN"/>
    <property type="match status" value="1"/>
</dbReference>
<comment type="caution">
    <text evidence="1">The sequence shown here is derived from an EMBL/GenBank/DDBJ whole genome shotgun (WGS) entry which is preliminary data.</text>
</comment>
<dbReference type="Proteomes" id="UP001139451">
    <property type="component" value="Unassembled WGS sequence"/>
</dbReference>
<gene>
    <name evidence="1" type="ORF">M9978_15535</name>
</gene>
<organism evidence="1 2">
    <name type="scientific">Sphingomonas tagetis</name>
    <dbReference type="NCBI Taxonomy" id="2949092"/>
    <lineage>
        <taxon>Bacteria</taxon>
        <taxon>Pseudomonadati</taxon>
        <taxon>Pseudomonadota</taxon>
        <taxon>Alphaproteobacteria</taxon>
        <taxon>Sphingomonadales</taxon>
        <taxon>Sphingomonadaceae</taxon>
        <taxon>Sphingomonas</taxon>
    </lineage>
</organism>
<keyword evidence="2" id="KW-1185">Reference proteome</keyword>
<reference evidence="1" key="1">
    <citation type="submission" date="2022-05" db="EMBL/GenBank/DDBJ databases">
        <title>Sphingomonas sp. strain MG17 Genome sequencing and assembly.</title>
        <authorList>
            <person name="Kim I."/>
        </authorList>
    </citation>
    <scope>NUCLEOTIDE SEQUENCE</scope>
    <source>
        <strain evidence="1">MG17</strain>
    </source>
</reference>
<evidence type="ECO:0000313" key="1">
    <source>
        <dbReference type="EMBL" id="MCP3731837.1"/>
    </source>
</evidence>
<protein>
    <recommendedName>
        <fullName evidence="3">Lipoprotein</fullName>
    </recommendedName>
</protein>
<dbReference type="AlphaFoldDB" id="A0A9X2HKM5"/>
<name>A0A9X2HKM5_9SPHN</name>
<dbReference type="EMBL" id="JAMLDX010000013">
    <property type="protein sequence ID" value="MCP3731837.1"/>
    <property type="molecule type" value="Genomic_DNA"/>
</dbReference>
<proteinExistence type="predicted"/>
<sequence>MKRVATSLILILAGGCEPARVPPGNLSVEGLPVTGSLAFAQRAGFTRCLDFNSYLRCRRDGIYLAGEGPYQGAIDARGADGGGGFDQLTLWHERDQRAVVAVARKLAVSGWRLCRTQIDDRGDQNIWRKAGSKVRVSIDVSYWGKRRLRVLPELGQATGKCL</sequence>
<evidence type="ECO:0000313" key="2">
    <source>
        <dbReference type="Proteomes" id="UP001139451"/>
    </source>
</evidence>
<accession>A0A9X2HKM5</accession>
<evidence type="ECO:0008006" key="3">
    <source>
        <dbReference type="Google" id="ProtNLM"/>
    </source>
</evidence>
<dbReference type="RefSeq" id="WP_254294769.1">
    <property type="nucleotide sequence ID" value="NZ_JAMLDX010000013.1"/>
</dbReference>